<dbReference type="InterPro" id="IPR032675">
    <property type="entry name" value="LRR_dom_sf"/>
</dbReference>
<evidence type="ECO:0000256" key="1">
    <source>
        <dbReference type="SAM" id="Coils"/>
    </source>
</evidence>
<evidence type="ECO:0000313" key="4">
    <source>
        <dbReference type="Proteomes" id="UP000241890"/>
    </source>
</evidence>
<feature type="compositionally biased region" description="Pro residues" evidence="2">
    <location>
        <begin position="704"/>
        <end position="718"/>
    </location>
</feature>
<comment type="caution">
    <text evidence="3">The sequence shown here is derived from an EMBL/GenBank/DDBJ whole genome shotgun (WGS) entry which is preliminary data.</text>
</comment>
<evidence type="ECO:0000256" key="2">
    <source>
        <dbReference type="SAM" id="MobiDB-lite"/>
    </source>
</evidence>
<evidence type="ECO:0000313" key="3">
    <source>
        <dbReference type="EMBL" id="GBG30143.1"/>
    </source>
</evidence>
<keyword evidence="4" id="KW-1185">Reference proteome</keyword>
<dbReference type="AlphaFoldDB" id="A0A2R5GNE6"/>
<sequence>MPWKPDPERHGKCGYWRAQARQEIRAALAARGAEAMPKRRGVAAAGASAGASWSREADTSLGPRPPEPMTVSRQVMEMRMFEKFREKRAKERAYLDSQVLRRSARPEYDRATREFLKQSAADWRTCEPRVPTLEALCVRYICADLQGVSAEEIAALATMPPSVKEEMLRQIALLALTLHSGGQPRGILTDTLLGGLLDGNITCLPLRCAEITDDFVQMIEPAVEKGGGVSDQEQAADAPDSWEMALVMLDSIQLRGVHKLVELDISFCPHLTEDVVDNLAKACPGLQALAMAGNFNTGESSFYMLSTLGDEKNFRTLRYVDVSCCAWVSFELMLQSGLLSRHRLETLRMVRAEVCPEITKVVEANVPNLPAFGTSSRPAMEAWDSLFDAENDVDGASGSASVATLPPFVNFEDSSPTLFRLSNYGLHVHKTCGTTCVFSNSKMNPMAQVEAGDSDSYARVQILHQSHKAFMNVGSHGRTMHFVVAFVPPPPPADGSPNNNLLGDGMQWSMTSIRVLQVSSTGAIFDRSDAFNVEEAIHRFNSEPEEYVKLILVVAESVCMKVHLPECKSNMFVAEFVFNVKNNGQTTEYKVRSSVIHVASKSKNANATRYAEFISEKMEYVESMNKTLQSLRSRISAQSPNTLSEFMSDKIVARNGESPLFKSDSEILQKFHSLKRGRASAGGDAAAESVAMGSTTKRLAPTPTQAPPPPPPPPPPPSHVSGAAQTTPLESDIEVVSETNGTGSAGSNENSAALIARLRADIAQLKDENRALIHALHRANETD</sequence>
<dbReference type="EMBL" id="BEYU01000071">
    <property type="protein sequence ID" value="GBG30143.1"/>
    <property type="molecule type" value="Genomic_DNA"/>
</dbReference>
<keyword evidence="1" id="KW-0175">Coiled coil</keyword>
<feature type="region of interest" description="Disordered" evidence="2">
    <location>
        <begin position="679"/>
        <end position="725"/>
    </location>
</feature>
<accession>A0A2R5GNE6</accession>
<gene>
    <name evidence="3" type="ORF">FCC1311_063632</name>
</gene>
<dbReference type="Proteomes" id="UP000241890">
    <property type="component" value="Unassembled WGS sequence"/>
</dbReference>
<reference evidence="3 4" key="1">
    <citation type="submission" date="2017-12" db="EMBL/GenBank/DDBJ databases">
        <title>Sequencing, de novo assembly and annotation of complete genome of a new Thraustochytrid species, strain FCC1311.</title>
        <authorList>
            <person name="Sedici K."/>
            <person name="Godart F."/>
            <person name="Aiese Cigliano R."/>
            <person name="Sanseverino W."/>
            <person name="Barakat M."/>
            <person name="Ortet P."/>
            <person name="Marechal E."/>
            <person name="Cagnac O."/>
            <person name="Amato A."/>
        </authorList>
    </citation>
    <scope>NUCLEOTIDE SEQUENCE [LARGE SCALE GENOMIC DNA]</scope>
</reference>
<feature type="compositionally biased region" description="Low complexity" evidence="2">
    <location>
        <begin position="679"/>
        <end position="691"/>
    </location>
</feature>
<feature type="coiled-coil region" evidence="1">
    <location>
        <begin position="748"/>
        <end position="782"/>
    </location>
</feature>
<dbReference type="SUPFAM" id="SSF52047">
    <property type="entry name" value="RNI-like"/>
    <property type="match status" value="1"/>
</dbReference>
<organism evidence="3 4">
    <name type="scientific">Hondaea fermentalgiana</name>
    <dbReference type="NCBI Taxonomy" id="2315210"/>
    <lineage>
        <taxon>Eukaryota</taxon>
        <taxon>Sar</taxon>
        <taxon>Stramenopiles</taxon>
        <taxon>Bigyra</taxon>
        <taxon>Labyrinthulomycetes</taxon>
        <taxon>Thraustochytrida</taxon>
        <taxon>Thraustochytriidae</taxon>
        <taxon>Hondaea</taxon>
    </lineage>
</organism>
<name>A0A2R5GNE6_9STRA</name>
<dbReference type="Gene3D" id="3.80.10.10">
    <property type="entry name" value="Ribonuclease Inhibitor"/>
    <property type="match status" value="1"/>
</dbReference>
<protein>
    <submittedName>
        <fullName evidence="3">F-box/LRR-repeat protein 13</fullName>
    </submittedName>
</protein>
<feature type="region of interest" description="Disordered" evidence="2">
    <location>
        <begin position="46"/>
        <end position="69"/>
    </location>
</feature>
<dbReference type="InParanoid" id="A0A2R5GNE6"/>
<proteinExistence type="predicted"/>